<protein>
    <submittedName>
        <fullName evidence="1">Uncharacterized protein</fullName>
    </submittedName>
</protein>
<reference evidence="1" key="1">
    <citation type="submission" date="2020-02" db="EMBL/GenBank/DDBJ databases">
        <authorList>
            <person name="Meier V. D."/>
        </authorList>
    </citation>
    <scope>NUCLEOTIDE SEQUENCE</scope>
    <source>
        <strain evidence="1">AVDCRST_MAG10</strain>
    </source>
</reference>
<organism evidence="1">
    <name type="scientific">uncultured Acidimicrobiales bacterium</name>
    <dbReference type="NCBI Taxonomy" id="310071"/>
    <lineage>
        <taxon>Bacteria</taxon>
        <taxon>Bacillati</taxon>
        <taxon>Actinomycetota</taxon>
        <taxon>Acidimicrobiia</taxon>
        <taxon>Acidimicrobiales</taxon>
        <taxon>environmental samples</taxon>
    </lineage>
</organism>
<name>A0A6J4GZI6_9ACTN</name>
<accession>A0A6J4GZI6</accession>
<dbReference type="AlphaFoldDB" id="A0A6J4GZI6"/>
<sequence>MSARRLGFSELLGCLGHEVTLPPPRSPRESVKLFSIRERLLLRRKR</sequence>
<gene>
    <name evidence="1" type="ORF">AVDCRST_MAG10-71</name>
</gene>
<proteinExistence type="predicted"/>
<evidence type="ECO:0000313" key="1">
    <source>
        <dbReference type="EMBL" id="CAA9210315.1"/>
    </source>
</evidence>
<dbReference type="EMBL" id="CADCTB010000004">
    <property type="protein sequence ID" value="CAA9210315.1"/>
    <property type="molecule type" value="Genomic_DNA"/>
</dbReference>